<dbReference type="PANTHER" id="PTHR30590:SF2">
    <property type="entry name" value="INNER MEMBRANE PROTEIN"/>
    <property type="match status" value="1"/>
</dbReference>
<organism evidence="3 4">
    <name type="scientific">Maritalea mediterranea</name>
    <dbReference type="NCBI Taxonomy" id="2909667"/>
    <lineage>
        <taxon>Bacteria</taxon>
        <taxon>Pseudomonadati</taxon>
        <taxon>Pseudomonadota</taxon>
        <taxon>Alphaproteobacteria</taxon>
        <taxon>Hyphomicrobiales</taxon>
        <taxon>Devosiaceae</taxon>
        <taxon>Maritalea</taxon>
    </lineage>
</organism>
<feature type="transmembrane region" description="Helical" evidence="1">
    <location>
        <begin position="99"/>
        <end position="129"/>
    </location>
</feature>
<feature type="transmembrane region" description="Helical" evidence="1">
    <location>
        <begin position="328"/>
        <end position="348"/>
    </location>
</feature>
<keyword evidence="4" id="KW-1185">Reference proteome</keyword>
<feature type="transmembrane region" description="Helical" evidence="1">
    <location>
        <begin position="54"/>
        <end position="78"/>
    </location>
</feature>
<feature type="domain" description="DUF418" evidence="2">
    <location>
        <begin position="216"/>
        <end position="367"/>
    </location>
</feature>
<keyword evidence="1" id="KW-1133">Transmembrane helix</keyword>
<sequence length="379" mass="41245">MTRPDRALMPDYLRLFALFGIVIVNVQFIAFSVLDGFALPEDIATTDAVTLWLVNGLALLKSYSLFSFMFGVGLGFLLQSAARRHLSFGHIYRNRMLGLLLLGVLHGCLLFPGDILVVYAITGSILYLFKDWSVRRLVKTGVILLVLQLFLAVPAFLATPETPADIVLLERQIMTEGGFIDAVIFRVIGFAITLPIVLVAQGTSALGWFCLGLAAVKSGMIDKADHPLWQRARRFCLIPGVGLSLLGAGLWQWGPEDIGMILTIFAAPISTIGYLGLIAALSTRPGPIMTRLLTAGSSSLSVYLGQSIVLSTIFSSYGLGLWSQVDPLTATLIAIAVTLVLIIALTLWRARFKLGPFEWVLRGITYAGTQKNIAEEQKS</sequence>
<dbReference type="EMBL" id="JAKGTI010000001">
    <property type="protein sequence ID" value="MCF4097323.1"/>
    <property type="molecule type" value="Genomic_DNA"/>
</dbReference>
<dbReference type="RefSeq" id="WP_236112892.1">
    <property type="nucleotide sequence ID" value="NZ_JAKGTI010000001.1"/>
</dbReference>
<keyword evidence="1" id="KW-0812">Transmembrane</keyword>
<dbReference type="InterPro" id="IPR007349">
    <property type="entry name" value="DUF418"/>
</dbReference>
<feature type="transmembrane region" description="Helical" evidence="1">
    <location>
        <begin position="260"/>
        <end position="281"/>
    </location>
</feature>
<evidence type="ECO:0000313" key="4">
    <source>
        <dbReference type="Proteomes" id="UP001201217"/>
    </source>
</evidence>
<dbReference type="PANTHER" id="PTHR30590">
    <property type="entry name" value="INNER MEMBRANE PROTEIN"/>
    <property type="match status" value="1"/>
</dbReference>
<feature type="transmembrane region" description="Helical" evidence="1">
    <location>
        <begin position="235"/>
        <end position="254"/>
    </location>
</feature>
<evidence type="ECO:0000256" key="1">
    <source>
        <dbReference type="SAM" id="Phobius"/>
    </source>
</evidence>
<feature type="transmembrane region" description="Helical" evidence="1">
    <location>
        <begin position="179"/>
        <end position="199"/>
    </location>
</feature>
<dbReference type="Pfam" id="PF04235">
    <property type="entry name" value="DUF418"/>
    <property type="match status" value="1"/>
</dbReference>
<evidence type="ECO:0000313" key="3">
    <source>
        <dbReference type="EMBL" id="MCF4097323.1"/>
    </source>
</evidence>
<keyword evidence="1" id="KW-0472">Membrane</keyword>
<feature type="transmembrane region" description="Helical" evidence="1">
    <location>
        <begin position="302"/>
        <end position="322"/>
    </location>
</feature>
<feature type="transmembrane region" description="Helical" evidence="1">
    <location>
        <begin position="141"/>
        <end position="158"/>
    </location>
</feature>
<protein>
    <submittedName>
        <fullName evidence="3">DUF418 domain-containing protein</fullName>
    </submittedName>
</protein>
<dbReference type="InterPro" id="IPR052529">
    <property type="entry name" value="Bact_Transport_Assoc"/>
</dbReference>
<evidence type="ECO:0000259" key="2">
    <source>
        <dbReference type="Pfam" id="PF04235"/>
    </source>
</evidence>
<feature type="transmembrane region" description="Helical" evidence="1">
    <location>
        <begin position="205"/>
        <end position="223"/>
    </location>
</feature>
<feature type="transmembrane region" description="Helical" evidence="1">
    <location>
        <begin position="12"/>
        <end position="34"/>
    </location>
</feature>
<proteinExistence type="predicted"/>
<name>A0ABS9E7B4_9HYPH</name>
<dbReference type="Proteomes" id="UP001201217">
    <property type="component" value="Unassembled WGS sequence"/>
</dbReference>
<gene>
    <name evidence="3" type="ORF">L1I42_02335</name>
</gene>
<comment type="caution">
    <text evidence="3">The sequence shown here is derived from an EMBL/GenBank/DDBJ whole genome shotgun (WGS) entry which is preliminary data.</text>
</comment>
<accession>A0ABS9E7B4</accession>
<reference evidence="3 4" key="1">
    <citation type="submission" date="2022-01" db="EMBL/GenBank/DDBJ databases">
        <title>Maritalea mediterranea sp. nov., isolated from marine plastic residues from the Malva-rosa beach (Valencia, Spain).</title>
        <authorList>
            <person name="Vidal-Verdu A."/>
            <person name="Molina-Menor E."/>
            <person name="Pascual J."/>
            <person name="Pereto J."/>
            <person name="Porcar M."/>
        </authorList>
    </citation>
    <scope>NUCLEOTIDE SEQUENCE [LARGE SCALE GENOMIC DNA]</scope>
    <source>
        <strain evidence="3 4">P4.10X</strain>
    </source>
</reference>